<feature type="non-terminal residue" evidence="1">
    <location>
        <position position="1"/>
    </location>
</feature>
<comment type="caution">
    <text evidence="1">The sequence shown here is derived from an EMBL/GenBank/DDBJ whole genome shotgun (WGS) entry which is preliminary data.</text>
</comment>
<evidence type="ECO:0000313" key="2">
    <source>
        <dbReference type="Proteomes" id="UP000269945"/>
    </source>
</evidence>
<protein>
    <submittedName>
        <fullName evidence="1">Uncharacterized protein</fullName>
    </submittedName>
</protein>
<dbReference type="Proteomes" id="UP000269945">
    <property type="component" value="Unassembled WGS sequence"/>
</dbReference>
<organism evidence="1 2">
    <name type="scientific">Gulo gulo</name>
    <name type="common">Wolverine</name>
    <name type="synonym">Gluton</name>
    <dbReference type="NCBI Taxonomy" id="48420"/>
    <lineage>
        <taxon>Eukaryota</taxon>
        <taxon>Metazoa</taxon>
        <taxon>Chordata</taxon>
        <taxon>Craniata</taxon>
        <taxon>Vertebrata</taxon>
        <taxon>Euteleostomi</taxon>
        <taxon>Mammalia</taxon>
        <taxon>Eutheria</taxon>
        <taxon>Laurasiatheria</taxon>
        <taxon>Carnivora</taxon>
        <taxon>Caniformia</taxon>
        <taxon>Musteloidea</taxon>
        <taxon>Mustelidae</taxon>
        <taxon>Guloninae</taxon>
        <taxon>Gulo</taxon>
    </lineage>
</organism>
<gene>
    <name evidence="1" type="ORF">BN2614_LOCUS2</name>
</gene>
<sequence>CSESNSWKYLVEGVVKTQGFSSSTGIATNAIIQAHPVPSAGETMDMCDLDRSRSLPPASITLVYCRRRAKKSFQEHHW</sequence>
<proteinExistence type="predicted"/>
<accession>A0A9X9PVW9</accession>
<evidence type="ECO:0000313" key="1">
    <source>
        <dbReference type="EMBL" id="VCW68869.1"/>
    </source>
</evidence>
<reference evidence="1 2" key="1">
    <citation type="submission" date="2018-10" db="EMBL/GenBank/DDBJ databases">
        <authorList>
            <person name="Ekblom R."/>
            <person name="Jareborg N."/>
        </authorList>
    </citation>
    <scope>NUCLEOTIDE SEQUENCE [LARGE SCALE GENOMIC DNA]</scope>
    <source>
        <tissue evidence="1">Muscle</tissue>
    </source>
</reference>
<dbReference type="EMBL" id="CYRY02004369">
    <property type="protein sequence ID" value="VCW68869.1"/>
    <property type="molecule type" value="Genomic_DNA"/>
</dbReference>
<dbReference type="AlphaFoldDB" id="A0A9X9PVW9"/>
<keyword evidence="2" id="KW-1185">Reference proteome</keyword>
<name>A0A9X9PVW9_GULGU</name>